<dbReference type="Gene3D" id="3.40.50.720">
    <property type="entry name" value="NAD(P)-binding Rossmann-like Domain"/>
    <property type="match status" value="2"/>
</dbReference>
<comment type="caution">
    <text evidence="7">The sequence shown here is derived from an EMBL/GenBank/DDBJ whole genome shotgun (WGS) entry which is preliminary data.</text>
</comment>
<dbReference type="PANTHER" id="PTHR43750">
    <property type="entry name" value="UDP-GLUCOSE 6-DEHYDROGENASE TUAD"/>
    <property type="match status" value="1"/>
</dbReference>
<dbReference type="RefSeq" id="WP_249287428.1">
    <property type="nucleotide sequence ID" value="NZ_JACRWC010000107.1"/>
</dbReference>
<keyword evidence="8" id="KW-1185">Reference proteome</keyword>
<comment type="similarity">
    <text evidence="1 5">Belongs to the UDP-glucose/GDP-mannose dehydrogenase family.</text>
</comment>
<evidence type="ECO:0000256" key="3">
    <source>
        <dbReference type="ARBA" id="ARBA00023002"/>
    </source>
</evidence>
<dbReference type="GO" id="GO:0016616">
    <property type="term" value="F:oxidoreductase activity, acting on the CH-OH group of donors, NAD or NADP as acceptor"/>
    <property type="evidence" value="ECO:0007669"/>
    <property type="project" value="InterPro"/>
</dbReference>
<dbReference type="InterPro" id="IPR017476">
    <property type="entry name" value="UDP-Glc/GDP-Man"/>
</dbReference>
<dbReference type="InterPro" id="IPR014027">
    <property type="entry name" value="UDP-Glc/GDP-Man_DH_C"/>
</dbReference>
<reference evidence="7" key="1">
    <citation type="submission" date="2020-08" db="EMBL/GenBank/DDBJ databases">
        <authorList>
            <person name="Liu C."/>
            <person name="Sun Q."/>
        </authorList>
    </citation>
    <scope>NUCLEOTIDE SEQUENCE</scope>
    <source>
        <strain evidence="7">BX16</strain>
    </source>
</reference>
<dbReference type="Proteomes" id="UP000644115">
    <property type="component" value="Unassembled WGS sequence"/>
</dbReference>
<evidence type="ECO:0000256" key="5">
    <source>
        <dbReference type="PIRNR" id="PIRNR000124"/>
    </source>
</evidence>
<gene>
    <name evidence="7" type="ORF">H8876_08765</name>
</gene>
<dbReference type="InterPro" id="IPR014026">
    <property type="entry name" value="UDP-Glc/GDP-Man_DH_dimer"/>
</dbReference>
<dbReference type="NCBIfam" id="TIGR03026">
    <property type="entry name" value="NDP-sugDHase"/>
    <property type="match status" value="1"/>
</dbReference>
<dbReference type="InterPro" id="IPR036291">
    <property type="entry name" value="NAD(P)-bd_dom_sf"/>
</dbReference>
<name>A0A923NEX2_9FIRM</name>
<dbReference type="Gene3D" id="1.10.1040.10">
    <property type="entry name" value="N-(1-d-carboxylethyl)-l-norvaline Dehydrogenase, domain 2"/>
    <property type="match status" value="1"/>
</dbReference>
<dbReference type="Pfam" id="PF03720">
    <property type="entry name" value="UDPG_MGDP_dh_C"/>
    <property type="match status" value="1"/>
</dbReference>
<keyword evidence="4" id="KW-0520">NAD</keyword>
<proteinExistence type="inferred from homology"/>
<protein>
    <recommendedName>
        <fullName evidence="2">UDP-glucose 6-dehydrogenase</fullName>
    </recommendedName>
</protein>
<dbReference type="InterPro" id="IPR001732">
    <property type="entry name" value="UDP-Glc/GDP-Man_DH_N"/>
</dbReference>
<dbReference type="EMBL" id="JACRWC010000107">
    <property type="protein sequence ID" value="MBC6000089.1"/>
    <property type="molecule type" value="Genomic_DNA"/>
</dbReference>
<dbReference type="InterPro" id="IPR036220">
    <property type="entry name" value="UDP-Glc/GDP-Man_DH_C_sf"/>
</dbReference>
<evidence type="ECO:0000313" key="7">
    <source>
        <dbReference type="EMBL" id="MBC6000089.1"/>
    </source>
</evidence>
<dbReference type="Pfam" id="PF03721">
    <property type="entry name" value="UDPG_MGDP_dh_N"/>
    <property type="match status" value="1"/>
</dbReference>
<evidence type="ECO:0000256" key="1">
    <source>
        <dbReference type="ARBA" id="ARBA00006601"/>
    </source>
</evidence>
<evidence type="ECO:0000256" key="2">
    <source>
        <dbReference type="ARBA" id="ARBA00015132"/>
    </source>
</evidence>
<dbReference type="SUPFAM" id="SSF48179">
    <property type="entry name" value="6-phosphogluconate dehydrogenase C-terminal domain-like"/>
    <property type="match status" value="1"/>
</dbReference>
<dbReference type="PIRSF" id="PIRSF000124">
    <property type="entry name" value="UDPglc_GDPman_dh"/>
    <property type="match status" value="1"/>
</dbReference>
<dbReference type="SUPFAM" id="SSF52413">
    <property type="entry name" value="UDP-glucose/GDP-mannose dehydrogenase C-terminal domain"/>
    <property type="match status" value="1"/>
</dbReference>
<evidence type="ECO:0000256" key="4">
    <source>
        <dbReference type="ARBA" id="ARBA00023027"/>
    </source>
</evidence>
<evidence type="ECO:0000313" key="8">
    <source>
        <dbReference type="Proteomes" id="UP000644115"/>
    </source>
</evidence>
<dbReference type="AlphaFoldDB" id="A0A923NEX2"/>
<dbReference type="SMART" id="SM00984">
    <property type="entry name" value="UDPG_MGDP_dh_C"/>
    <property type="match status" value="1"/>
</dbReference>
<dbReference type="GO" id="GO:0051287">
    <property type="term" value="F:NAD binding"/>
    <property type="evidence" value="ECO:0007669"/>
    <property type="project" value="InterPro"/>
</dbReference>
<evidence type="ECO:0000259" key="6">
    <source>
        <dbReference type="SMART" id="SM00984"/>
    </source>
</evidence>
<dbReference type="Pfam" id="PF00984">
    <property type="entry name" value="UDPG_MGDP_dh"/>
    <property type="match status" value="1"/>
</dbReference>
<dbReference type="InterPro" id="IPR013328">
    <property type="entry name" value="6PGD_dom2"/>
</dbReference>
<feature type="domain" description="UDP-glucose/GDP-mannose dehydrogenase C-terminal" evidence="6">
    <location>
        <begin position="289"/>
        <end position="376"/>
    </location>
</feature>
<sequence>MKIAVISGWQQAVAMAAMLSLRNEIRILDGAGTEEGILGQAEQYGVKNFESLFTGDAKNALDDAELVFISIAVPYDVELNFYDTHDVDMYLNQVMRYAPKALVVLRSDVPVGYTNRMKSRYPELNLVFVPDFGRNGREFQAAFYPLRIIIGGGDEIARETLRDLLASNACEVVYTEPEEAESVKLFANAYLAMRVAYFNELDTYAELRGLNSKDLIRSVSLDPRIGDLYNNPGFGYGGRYLVEGVCRLKSDFADIPERIVDIVETSNEVRKDHIVEMILQRQLEPQVCGVYGLGMKSGSKDFRYSAVDGVIRRLQEKGKQVILFEPMLQMERFLSADVIADFEEFAERSDVISANRMDDRIREFQDKIYTRDIFERD</sequence>
<dbReference type="PANTHER" id="PTHR43750:SF2">
    <property type="entry name" value="UDP-GLUCOSE 6-DEHYDROGENASE"/>
    <property type="match status" value="1"/>
</dbReference>
<dbReference type="SUPFAM" id="SSF51735">
    <property type="entry name" value="NAD(P)-binding Rossmann-fold domains"/>
    <property type="match status" value="1"/>
</dbReference>
<dbReference type="InterPro" id="IPR008927">
    <property type="entry name" value="6-PGluconate_DH-like_C_sf"/>
</dbReference>
<organism evidence="7 8">
    <name type="scientific">Lentihominibacter faecis</name>
    <dbReference type="NCBI Taxonomy" id="2764712"/>
    <lineage>
        <taxon>Bacteria</taxon>
        <taxon>Bacillati</taxon>
        <taxon>Bacillota</taxon>
        <taxon>Clostridia</taxon>
        <taxon>Peptostreptococcales</taxon>
        <taxon>Anaerovoracaceae</taxon>
        <taxon>Lentihominibacter</taxon>
    </lineage>
</organism>
<accession>A0A923NEX2</accession>
<keyword evidence="3" id="KW-0560">Oxidoreductase</keyword>